<dbReference type="EMBL" id="VFON01000001">
    <property type="protein sequence ID" value="TQL42138.1"/>
    <property type="molecule type" value="Genomic_DNA"/>
</dbReference>
<dbReference type="InterPro" id="IPR036259">
    <property type="entry name" value="MFS_trans_sf"/>
</dbReference>
<reference evidence="7 8" key="1">
    <citation type="submission" date="2019-06" db="EMBL/GenBank/DDBJ databases">
        <title>Sequencing the genomes of 1000 actinobacteria strains.</title>
        <authorList>
            <person name="Klenk H.-P."/>
        </authorList>
    </citation>
    <scope>NUCLEOTIDE SEQUENCE [LARGE SCALE GENOMIC DNA]</scope>
    <source>
        <strain evidence="7 8">DSM 8803</strain>
    </source>
</reference>
<dbReference type="OrthoDB" id="151222at2"/>
<feature type="transmembrane region" description="Helical" evidence="5">
    <location>
        <begin position="272"/>
        <end position="292"/>
    </location>
</feature>
<dbReference type="AlphaFoldDB" id="A0A542Y234"/>
<dbReference type="InterPro" id="IPR011701">
    <property type="entry name" value="MFS"/>
</dbReference>
<organism evidence="7 8">
    <name type="scientific">Leucobacter komagatae</name>
    <dbReference type="NCBI Taxonomy" id="55969"/>
    <lineage>
        <taxon>Bacteria</taxon>
        <taxon>Bacillati</taxon>
        <taxon>Actinomycetota</taxon>
        <taxon>Actinomycetes</taxon>
        <taxon>Micrococcales</taxon>
        <taxon>Microbacteriaceae</taxon>
        <taxon>Leucobacter</taxon>
    </lineage>
</organism>
<evidence type="ECO:0000313" key="7">
    <source>
        <dbReference type="EMBL" id="TQL42138.1"/>
    </source>
</evidence>
<feature type="domain" description="Major facilitator superfamily (MFS) profile" evidence="6">
    <location>
        <begin position="18"/>
        <end position="413"/>
    </location>
</feature>
<comment type="subcellular location">
    <subcellularLocation>
        <location evidence="1">Cell membrane</location>
        <topology evidence="1">Multi-pass membrane protein</topology>
    </subcellularLocation>
</comment>
<feature type="transmembrane region" description="Helical" evidence="5">
    <location>
        <begin position="84"/>
        <end position="102"/>
    </location>
</feature>
<evidence type="ECO:0000256" key="3">
    <source>
        <dbReference type="ARBA" id="ARBA00022989"/>
    </source>
</evidence>
<dbReference type="PANTHER" id="PTHR23514:SF13">
    <property type="entry name" value="INNER MEMBRANE PROTEIN YBJJ"/>
    <property type="match status" value="1"/>
</dbReference>
<keyword evidence="8" id="KW-1185">Reference proteome</keyword>
<evidence type="ECO:0000256" key="4">
    <source>
        <dbReference type="ARBA" id="ARBA00023136"/>
    </source>
</evidence>
<dbReference type="SUPFAM" id="SSF103473">
    <property type="entry name" value="MFS general substrate transporter"/>
    <property type="match status" value="1"/>
</dbReference>
<proteinExistence type="predicted"/>
<feature type="transmembrane region" description="Helical" evidence="5">
    <location>
        <begin position="365"/>
        <end position="382"/>
    </location>
</feature>
<feature type="transmembrane region" description="Helical" evidence="5">
    <location>
        <begin position="330"/>
        <end position="353"/>
    </location>
</feature>
<keyword evidence="2 5" id="KW-0812">Transmembrane</keyword>
<accession>A0A542Y234</accession>
<name>A0A542Y234_9MICO</name>
<feature type="transmembrane region" description="Helical" evidence="5">
    <location>
        <begin position="233"/>
        <end position="252"/>
    </location>
</feature>
<feature type="transmembrane region" description="Helical" evidence="5">
    <location>
        <begin position="20"/>
        <end position="40"/>
    </location>
</feature>
<dbReference type="Proteomes" id="UP000319094">
    <property type="component" value="Unassembled WGS sequence"/>
</dbReference>
<comment type="caution">
    <text evidence="7">The sequence shown here is derived from an EMBL/GenBank/DDBJ whole genome shotgun (WGS) entry which is preliminary data.</text>
</comment>
<dbReference type="InterPro" id="IPR051788">
    <property type="entry name" value="MFS_Transporter"/>
</dbReference>
<dbReference type="Gene3D" id="1.20.1250.20">
    <property type="entry name" value="MFS general substrate transporter like domains"/>
    <property type="match status" value="2"/>
</dbReference>
<dbReference type="GO" id="GO:0005886">
    <property type="term" value="C:plasma membrane"/>
    <property type="evidence" value="ECO:0007669"/>
    <property type="project" value="UniProtKB-SubCell"/>
</dbReference>
<keyword evidence="3 5" id="KW-1133">Transmembrane helix</keyword>
<evidence type="ECO:0000313" key="8">
    <source>
        <dbReference type="Proteomes" id="UP000319094"/>
    </source>
</evidence>
<evidence type="ECO:0000256" key="5">
    <source>
        <dbReference type="SAM" id="Phobius"/>
    </source>
</evidence>
<evidence type="ECO:0000259" key="6">
    <source>
        <dbReference type="PROSITE" id="PS50850"/>
    </source>
</evidence>
<evidence type="ECO:0000256" key="2">
    <source>
        <dbReference type="ARBA" id="ARBA00022692"/>
    </source>
</evidence>
<dbReference type="PROSITE" id="PS50850">
    <property type="entry name" value="MFS"/>
    <property type="match status" value="1"/>
</dbReference>
<protein>
    <submittedName>
        <fullName evidence="7">Sugar phosphate permease</fullName>
    </submittedName>
</protein>
<sequence>MTNITSTDTHITAGMRRARIALFIVFFAQGLGFGSLFARLPTIKATFEFSDSTLALMTLALPLMAGVATLVTGSIVQRVHSDTLLRWAIVANLTALALIGFADSFALLVPAWIVMGIAFGMVDATMNMKAVSLQQRYKRSIVVGFYAIYSAAGIVASLAAAFTAQAGLPLWVFFGAEFIVLVPLLLWSGRSLVHARVGAAGAAGAAGSAGAAGAAGATGVARSAAGAPARVRVPWLPVLSIGLVLTSAYFIESSASSWGSVYVHDTLAAPESVAALAYGGYSAAMLIGRLSADWLIRAFGAKRVIQVCALIALAGMLAVVFATAPWMALVGFALAGGGLCVIAPLAFAAAGTIDDTGVAVARANTFTYVGFLLGAALIGPIADLSSMRIAYMISVALAVVILFLARGLASRIEGAEQSPQTA</sequence>
<feature type="transmembrane region" description="Helical" evidence="5">
    <location>
        <begin position="168"/>
        <end position="187"/>
    </location>
</feature>
<feature type="transmembrane region" description="Helical" evidence="5">
    <location>
        <begin position="52"/>
        <end position="72"/>
    </location>
</feature>
<keyword evidence="4 5" id="KW-0472">Membrane</keyword>
<feature type="transmembrane region" description="Helical" evidence="5">
    <location>
        <begin position="140"/>
        <end position="162"/>
    </location>
</feature>
<feature type="transmembrane region" description="Helical" evidence="5">
    <location>
        <begin position="108"/>
        <end position="128"/>
    </location>
</feature>
<dbReference type="CDD" id="cd17393">
    <property type="entry name" value="MFS_MosC_like"/>
    <property type="match status" value="1"/>
</dbReference>
<dbReference type="InterPro" id="IPR020846">
    <property type="entry name" value="MFS_dom"/>
</dbReference>
<dbReference type="PANTHER" id="PTHR23514">
    <property type="entry name" value="BYPASS OF STOP CODON PROTEIN 6"/>
    <property type="match status" value="1"/>
</dbReference>
<feature type="transmembrane region" description="Helical" evidence="5">
    <location>
        <begin position="304"/>
        <end position="324"/>
    </location>
</feature>
<dbReference type="GO" id="GO:0022857">
    <property type="term" value="F:transmembrane transporter activity"/>
    <property type="evidence" value="ECO:0007669"/>
    <property type="project" value="InterPro"/>
</dbReference>
<feature type="transmembrane region" description="Helical" evidence="5">
    <location>
        <begin position="388"/>
        <end position="409"/>
    </location>
</feature>
<gene>
    <name evidence="7" type="ORF">FB468_0119</name>
</gene>
<evidence type="ECO:0000256" key="1">
    <source>
        <dbReference type="ARBA" id="ARBA00004651"/>
    </source>
</evidence>
<dbReference type="RefSeq" id="WP_141885634.1">
    <property type="nucleotide sequence ID" value="NZ_BAAAUY010000023.1"/>
</dbReference>
<dbReference type="Pfam" id="PF07690">
    <property type="entry name" value="MFS_1"/>
    <property type="match status" value="2"/>
</dbReference>